<dbReference type="Proteomes" id="UP000509429">
    <property type="component" value="Chromosome"/>
</dbReference>
<dbReference type="RefSeq" id="WP_174605815.1">
    <property type="nucleotide sequence ID" value="NZ_CP054490.1"/>
</dbReference>
<dbReference type="AlphaFoldDB" id="A0A6N0HPU7"/>
<dbReference type="EMBL" id="CP054490">
    <property type="protein sequence ID" value="QKQ24378.1"/>
    <property type="molecule type" value="Genomic_DNA"/>
</dbReference>
<reference evidence="1 2" key="1">
    <citation type="submission" date="2020-05" db="EMBL/GenBank/DDBJ databases">
        <title>Horizontal transmission and recombination maintain forever young bacterial symbiont genomes.</title>
        <authorList>
            <person name="Russell S.L."/>
            <person name="Pepper-Tunick E."/>
            <person name="Svedberg J."/>
            <person name="Byrne A."/>
            <person name="Ruelas Castillo J."/>
            <person name="Vollmers C."/>
            <person name="Beinart R.A."/>
            <person name="Corbett-Detig R."/>
        </authorList>
    </citation>
    <scope>NUCLEOTIDE SEQUENCE [LARGE SCALE GENOMIC DNA]</scope>
    <source>
        <strain evidence="1">JDF_Ridge</strain>
    </source>
</reference>
<gene>
    <name evidence="1" type="ORF">HUE58_04430</name>
</gene>
<sequence>MSKTVEAITDVKSAFKCYLDVALKNKDIIPEPEDLNKTRKINISMTKDRINNLNIYAKRLETTRSGLLSSSTDKLLNGDIDMNQKHI</sequence>
<evidence type="ECO:0000313" key="1">
    <source>
        <dbReference type="EMBL" id="QKQ24378.1"/>
    </source>
</evidence>
<evidence type="ECO:0000313" key="2">
    <source>
        <dbReference type="Proteomes" id="UP000509429"/>
    </source>
</evidence>
<name>A0A6N0HPU7_9GAMM</name>
<organism evidence="1 2">
    <name type="scientific">Candidatus Ruthia endofausta</name>
    <dbReference type="NCBI Taxonomy" id="2738852"/>
    <lineage>
        <taxon>Bacteria</taxon>
        <taxon>Pseudomonadati</taxon>
        <taxon>Pseudomonadota</taxon>
        <taxon>Gammaproteobacteria</taxon>
        <taxon>Candidatus Pseudothioglobaceae</taxon>
        <taxon>Candidatus Ruthturnera</taxon>
    </lineage>
</organism>
<dbReference type="KEGG" id="reo:HUE58_04430"/>
<accession>A0A6N0HPU7</accession>
<keyword evidence="2" id="KW-1185">Reference proteome</keyword>
<protein>
    <submittedName>
        <fullName evidence="1">Uncharacterized protein</fullName>
    </submittedName>
</protein>
<proteinExistence type="predicted"/>